<keyword evidence="3 6" id="KW-0863">Zinc-finger</keyword>
<dbReference type="PANTHER" id="PTHR22763">
    <property type="entry name" value="RING ZINC FINGER PROTEIN"/>
    <property type="match status" value="1"/>
</dbReference>
<accession>A0A9W9CDT5</accession>
<protein>
    <recommendedName>
        <fullName evidence="8">RING-type domain-containing protein</fullName>
    </recommendedName>
</protein>
<keyword evidence="7" id="KW-0472">Membrane</keyword>
<evidence type="ECO:0000256" key="3">
    <source>
        <dbReference type="ARBA" id="ARBA00022771"/>
    </source>
</evidence>
<dbReference type="InterPro" id="IPR024766">
    <property type="entry name" value="Znf_RING_H2"/>
</dbReference>
<evidence type="ECO:0000313" key="9">
    <source>
        <dbReference type="EMBL" id="KAJ4357262.1"/>
    </source>
</evidence>
<evidence type="ECO:0000256" key="2">
    <source>
        <dbReference type="ARBA" id="ARBA00022723"/>
    </source>
</evidence>
<evidence type="ECO:0000256" key="7">
    <source>
        <dbReference type="SAM" id="Phobius"/>
    </source>
</evidence>
<evidence type="ECO:0000256" key="6">
    <source>
        <dbReference type="PROSITE-ProRule" id="PRU00175"/>
    </source>
</evidence>
<dbReference type="GO" id="GO:0008270">
    <property type="term" value="F:zinc ion binding"/>
    <property type="evidence" value="ECO:0007669"/>
    <property type="project" value="UniProtKB-KW"/>
</dbReference>
<keyword evidence="10" id="KW-1185">Reference proteome</keyword>
<organism evidence="9 10">
    <name type="scientific">Didymosphaeria variabile</name>
    <dbReference type="NCBI Taxonomy" id="1932322"/>
    <lineage>
        <taxon>Eukaryota</taxon>
        <taxon>Fungi</taxon>
        <taxon>Dikarya</taxon>
        <taxon>Ascomycota</taxon>
        <taxon>Pezizomycotina</taxon>
        <taxon>Dothideomycetes</taxon>
        <taxon>Pleosporomycetidae</taxon>
        <taxon>Pleosporales</taxon>
        <taxon>Massarineae</taxon>
        <taxon>Didymosphaeriaceae</taxon>
        <taxon>Didymosphaeria</taxon>
    </lineage>
</organism>
<evidence type="ECO:0000313" key="10">
    <source>
        <dbReference type="Proteomes" id="UP001140513"/>
    </source>
</evidence>
<evidence type="ECO:0000256" key="5">
    <source>
        <dbReference type="ARBA" id="ARBA00022833"/>
    </source>
</evidence>
<dbReference type="EMBL" id="JAPEUX010000002">
    <property type="protein sequence ID" value="KAJ4357262.1"/>
    <property type="molecule type" value="Genomic_DNA"/>
</dbReference>
<keyword evidence="7" id="KW-1133">Transmembrane helix</keyword>
<reference evidence="9" key="1">
    <citation type="submission" date="2022-10" db="EMBL/GenBank/DDBJ databases">
        <title>Tapping the CABI collections for fungal endophytes: first genome assemblies for Collariella, Neodidymelliopsis, Ascochyta clinopodiicola, Didymella pomorum, Didymosphaeria variabile, Neocosmospora piperis and Neocucurbitaria cava.</title>
        <authorList>
            <person name="Hill R."/>
        </authorList>
    </citation>
    <scope>NUCLEOTIDE SEQUENCE</scope>
    <source>
        <strain evidence="9">IMI 356815</strain>
    </source>
</reference>
<gene>
    <name evidence="9" type="ORF">N0V89_001837</name>
</gene>
<comment type="caution">
    <text evidence="9">The sequence shown here is derived from an EMBL/GenBank/DDBJ whole genome shotgun (WGS) entry which is preliminary data.</text>
</comment>
<dbReference type="PROSITE" id="PS50089">
    <property type="entry name" value="ZF_RING_2"/>
    <property type="match status" value="1"/>
</dbReference>
<dbReference type="InterPro" id="IPR013083">
    <property type="entry name" value="Znf_RING/FYVE/PHD"/>
</dbReference>
<dbReference type="SUPFAM" id="SSF57850">
    <property type="entry name" value="RING/U-box"/>
    <property type="match status" value="1"/>
</dbReference>
<keyword evidence="2" id="KW-0479">Metal-binding</keyword>
<feature type="domain" description="RING-type" evidence="8">
    <location>
        <begin position="122"/>
        <end position="147"/>
    </location>
</feature>
<dbReference type="AlphaFoldDB" id="A0A9W9CDT5"/>
<feature type="transmembrane region" description="Helical" evidence="7">
    <location>
        <begin position="250"/>
        <end position="268"/>
    </location>
</feature>
<evidence type="ECO:0000256" key="1">
    <source>
        <dbReference type="ARBA" id="ARBA00004906"/>
    </source>
</evidence>
<keyword evidence="7" id="KW-0812">Transmembrane</keyword>
<dbReference type="Gene3D" id="3.30.40.10">
    <property type="entry name" value="Zinc/RING finger domain, C3HC4 (zinc finger)"/>
    <property type="match status" value="1"/>
</dbReference>
<dbReference type="Proteomes" id="UP001140513">
    <property type="component" value="Unassembled WGS sequence"/>
</dbReference>
<dbReference type="GeneID" id="80905367"/>
<dbReference type="Pfam" id="PF12678">
    <property type="entry name" value="zf-rbx1"/>
    <property type="match status" value="1"/>
</dbReference>
<dbReference type="InterPro" id="IPR001841">
    <property type="entry name" value="Znf_RING"/>
</dbReference>
<dbReference type="CDD" id="cd16448">
    <property type="entry name" value="RING-H2"/>
    <property type="match status" value="1"/>
</dbReference>
<dbReference type="InterPro" id="IPR050731">
    <property type="entry name" value="HRD1_E3_ubiq-ligases"/>
</dbReference>
<dbReference type="GO" id="GO:0061630">
    <property type="term" value="F:ubiquitin protein ligase activity"/>
    <property type="evidence" value="ECO:0007669"/>
    <property type="project" value="TreeGrafter"/>
</dbReference>
<evidence type="ECO:0000256" key="4">
    <source>
        <dbReference type="ARBA" id="ARBA00022786"/>
    </source>
</evidence>
<sequence length="269" mass="29857">MADYPTREEFAWSGMEQLSKVPVGGDDECPICKTLLVSNATPPTKTTLAHQLVHLHNPPTSQNGESSNTTILTDSTSDTGVPIVHVAHAPSMMPPPTFGPIDMSVRLATENLVATFIRIRACGHIYHTACLREWLSVPQNKTCPMCRRVLFDAPYGPEAATQIGNLQTAITTTRHDTIDYLLHLRNTINEDQRESERLAAVVGDQKDMIKQLRENNAVLLHRGTAAMKQVVKLKRTELKLRKQILEGSNIKIYGIGLILALLLYACYYS</sequence>
<dbReference type="GO" id="GO:0012505">
    <property type="term" value="C:endomembrane system"/>
    <property type="evidence" value="ECO:0007669"/>
    <property type="project" value="TreeGrafter"/>
</dbReference>
<keyword evidence="5" id="KW-0862">Zinc</keyword>
<dbReference type="RefSeq" id="XP_056074121.1">
    <property type="nucleotide sequence ID" value="XM_056210648.1"/>
</dbReference>
<name>A0A9W9CDT5_9PLEO</name>
<evidence type="ECO:0000259" key="8">
    <source>
        <dbReference type="PROSITE" id="PS50089"/>
    </source>
</evidence>
<keyword evidence="4" id="KW-0833">Ubl conjugation pathway</keyword>
<comment type="pathway">
    <text evidence="1">Protein modification; protein ubiquitination.</text>
</comment>
<dbReference type="GO" id="GO:0043161">
    <property type="term" value="P:proteasome-mediated ubiquitin-dependent protein catabolic process"/>
    <property type="evidence" value="ECO:0007669"/>
    <property type="project" value="TreeGrafter"/>
</dbReference>
<dbReference type="OrthoDB" id="8062037at2759"/>
<proteinExistence type="predicted"/>